<organism evidence="3 4">
    <name type="scientific">Pseudoduganella lutea</name>
    <dbReference type="NCBI Taxonomy" id="321985"/>
    <lineage>
        <taxon>Bacteria</taxon>
        <taxon>Pseudomonadati</taxon>
        <taxon>Pseudomonadota</taxon>
        <taxon>Betaproteobacteria</taxon>
        <taxon>Burkholderiales</taxon>
        <taxon>Oxalobacteraceae</taxon>
        <taxon>Telluria group</taxon>
        <taxon>Pseudoduganella</taxon>
    </lineage>
</organism>
<keyword evidence="4" id="KW-1185">Reference proteome</keyword>
<dbReference type="Pfam" id="PF07514">
    <property type="entry name" value="TraI_2"/>
    <property type="match status" value="1"/>
</dbReference>
<name>A0A4P6L4B9_9BURK</name>
<feature type="region of interest" description="Disordered" evidence="1">
    <location>
        <begin position="408"/>
        <end position="485"/>
    </location>
</feature>
<proteinExistence type="predicted"/>
<dbReference type="AlphaFoldDB" id="A0A4P6L4B9"/>
<dbReference type="RefSeq" id="WP_130189382.1">
    <property type="nucleotide sequence ID" value="NZ_CP035913.1"/>
</dbReference>
<accession>A0A4P6L4B9</accession>
<reference evidence="3 4" key="1">
    <citation type="submission" date="2019-02" db="EMBL/GenBank/DDBJ databases">
        <title>Draft Genome Sequences of Six Type Strains of the Genus Massilia.</title>
        <authorList>
            <person name="Miess H."/>
            <person name="Frediansyhah A."/>
            <person name="Gross H."/>
        </authorList>
    </citation>
    <scope>NUCLEOTIDE SEQUENCE [LARGE SCALE GENOMIC DNA]</scope>
    <source>
        <strain evidence="3 4">DSM 17473</strain>
    </source>
</reference>
<evidence type="ECO:0000256" key="1">
    <source>
        <dbReference type="SAM" id="MobiDB-lite"/>
    </source>
</evidence>
<dbReference type="OrthoDB" id="6190309at2"/>
<dbReference type="Gene3D" id="1.10.3210.40">
    <property type="match status" value="1"/>
</dbReference>
<protein>
    <submittedName>
        <fullName evidence="3">Relaxase</fullName>
    </submittedName>
</protein>
<dbReference type="NCBIfam" id="NF041494">
    <property type="entry name" value="MobH"/>
    <property type="match status" value="1"/>
</dbReference>
<sequence>MSIAQLLSKLRGGGASEAHAAPSPAVEHGVSVKAGIRACSIDELLANHKDIIARIKLCYGSDNATFEADLLAPIRHYAAYVNALPATQNSYFNRPGGLLRLGLETAFYALQATDSQIFAGRQTITNRRMLEPRWRRATFVAGLCGELYRCFNQCKVRDTQGHVWQPYLAPLTLWLRQRRSTHFMVQWLPGPERRAVGLYALPLIVPPATMEDLAFGNEVIVPNMLASISGLATYHDHNVMERLVRHAMALVVQRERCAPASDASPDEVPVHLARHILEAMRELVQSDHNWLPNAPRSRLWFGADGLFLVWPNGAADVIRLLADEQLPGAPDKSEAILAILVAAGVVPVRPPGTSIIAIQPPGASEPLDAIPITPPGLLLADVVPVVQPLPEAMVTERPGDTLRAQAAHAASAAEVDVEHNSPYVDDVSRKPERKRTARTVAAGGSTQAQLPLPAMTPPDAGRDGGDLAAPGTRKTTAVSGNSPGLPEPVAALHAELRPPMRLNRRVARALAAIVSTLHGEQPLCHVVDGSLFVPLSALAEQGVDARQACRSLQDAGMLEPDESGEGVRSARIDGQQQAGIYVLAEYVAGLEMPVAIPAQSRGGCHADASL</sequence>
<evidence type="ECO:0000313" key="4">
    <source>
        <dbReference type="Proteomes" id="UP000290637"/>
    </source>
</evidence>
<dbReference type="KEGG" id="plue:EWM63_27575"/>
<feature type="domain" description="Uncharacterised" evidence="2">
    <location>
        <begin position="36"/>
        <end position="353"/>
    </location>
</feature>
<dbReference type="EMBL" id="CP035913">
    <property type="protein sequence ID" value="QBE66274.1"/>
    <property type="molecule type" value="Genomic_DNA"/>
</dbReference>
<dbReference type="Proteomes" id="UP000290637">
    <property type="component" value="Chromosome"/>
</dbReference>
<dbReference type="InterPro" id="IPR011119">
    <property type="entry name" value="Unchr_helicase_relaxase_TraI"/>
</dbReference>
<feature type="compositionally biased region" description="Polar residues" evidence="1">
    <location>
        <begin position="473"/>
        <end position="482"/>
    </location>
</feature>
<evidence type="ECO:0000313" key="3">
    <source>
        <dbReference type="EMBL" id="QBE66274.1"/>
    </source>
</evidence>
<evidence type="ECO:0000259" key="2">
    <source>
        <dbReference type="Pfam" id="PF07514"/>
    </source>
</evidence>
<gene>
    <name evidence="3" type="ORF">EWM63_27575</name>
</gene>